<dbReference type="eggNOG" id="COG0509">
    <property type="taxonomic scope" value="Bacteria"/>
</dbReference>
<dbReference type="GO" id="GO:0019464">
    <property type="term" value="P:glycine decarboxylation via glycine cleavage system"/>
    <property type="evidence" value="ECO:0007669"/>
    <property type="project" value="InterPro"/>
</dbReference>
<accession>A0A0R1W7S0</accession>
<dbReference type="GO" id="GO:0009249">
    <property type="term" value="P:protein lipoylation"/>
    <property type="evidence" value="ECO:0007669"/>
    <property type="project" value="TreeGrafter"/>
</dbReference>
<dbReference type="PANTHER" id="PTHR11715">
    <property type="entry name" value="GLYCINE CLEAVAGE SYSTEM H PROTEIN"/>
    <property type="match status" value="1"/>
</dbReference>
<dbReference type="GO" id="GO:0005829">
    <property type="term" value="C:cytosol"/>
    <property type="evidence" value="ECO:0007669"/>
    <property type="project" value="TreeGrafter"/>
</dbReference>
<evidence type="ECO:0000256" key="1">
    <source>
        <dbReference type="ARBA" id="ARBA00009249"/>
    </source>
</evidence>
<feature type="domain" description="Lipoyl-binding" evidence="3">
    <location>
        <begin position="17"/>
        <end position="99"/>
    </location>
</feature>
<dbReference type="AlphaFoldDB" id="A0A0R1W7S0"/>
<evidence type="ECO:0000259" key="3">
    <source>
        <dbReference type="PROSITE" id="PS50968"/>
    </source>
</evidence>
<dbReference type="PANTHER" id="PTHR11715:SF3">
    <property type="entry name" value="GLYCINE CLEAVAGE SYSTEM H PROTEIN-RELATED"/>
    <property type="match status" value="1"/>
</dbReference>
<dbReference type="PROSITE" id="PS00189">
    <property type="entry name" value="LIPOYL"/>
    <property type="match status" value="1"/>
</dbReference>
<dbReference type="OrthoDB" id="9796712at2"/>
<dbReference type="PROSITE" id="PS50968">
    <property type="entry name" value="BIOTINYL_LIPOYL"/>
    <property type="match status" value="1"/>
</dbReference>
<dbReference type="CDD" id="cd06848">
    <property type="entry name" value="GCS_H"/>
    <property type="match status" value="1"/>
</dbReference>
<dbReference type="InterPro" id="IPR002930">
    <property type="entry name" value="GCV_H"/>
</dbReference>
<reference evidence="4 5" key="1">
    <citation type="journal article" date="2015" name="Genome Announc.">
        <title>Expanding the biotechnology potential of lactobacilli through comparative genomics of 213 strains and associated genera.</title>
        <authorList>
            <person name="Sun Z."/>
            <person name="Harris H.M."/>
            <person name="McCann A."/>
            <person name="Guo C."/>
            <person name="Argimon S."/>
            <person name="Zhang W."/>
            <person name="Yang X."/>
            <person name="Jeffery I.B."/>
            <person name="Cooney J.C."/>
            <person name="Kagawa T.F."/>
            <person name="Liu W."/>
            <person name="Song Y."/>
            <person name="Salvetti E."/>
            <person name="Wrobel A."/>
            <person name="Rasinkangas P."/>
            <person name="Parkhill J."/>
            <person name="Rea M.C."/>
            <person name="O'Sullivan O."/>
            <person name="Ritari J."/>
            <person name="Douillard F.P."/>
            <person name="Paul Ross R."/>
            <person name="Yang R."/>
            <person name="Briner A.E."/>
            <person name="Felis G.E."/>
            <person name="de Vos W.M."/>
            <person name="Barrangou R."/>
            <person name="Klaenhammer T.R."/>
            <person name="Caufield P.W."/>
            <person name="Cui Y."/>
            <person name="Zhang H."/>
            <person name="O'Toole P.W."/>
        </authorList>
    </citation>
    <scope>NUCLEOTIDE SEQUENCE [LARGE SCALE GENOMIC DNA]</scope>
    <source>
        <strain evidence="4 5">DSM 5007</strain>
    </source>
</reference>
<name>A0A0R1W7S0_9LACO</name>
<evidence type="ECO:0000256" key="2">
    <source>
        <dbReference type="ARBA" id="ARBA00022823"/>
    </source>
</evidence>
<evidence type="ECO:0000313" key="4">
    <source>
        <dbReference type="EMBL" id="KRM13509.1"/>
    </source>
</evidence>
<protein>
    <submittedName>
        <fullName evidence="4">Glycine cleavage system H protein</fullName>
    </submittedName>
</protein>
<dbReference type="InterPro" id="IPR003016">
    <property type="entry name" value="2-oxoA_DH_lipoyl-BS"/>
</dbReference>
<comment type="similarity">
    <text evidence="1">Belongs to the GcvH family.</text>
</comment>
<proteinExistence type="inferred from homology"/>
<dbReference type="Pfam" id="PF01597">
    <property type="entry name" value="GCV_H"/>
    <property type="match status" value="1"/>
</dbReference>
<dbReference type="EMBL" id="AZGF01000001">
    <property type="protein sequence ID" value="KRM13509.1"/>
    <property type="molecule type" value="Genomic_DNA"/>
</dbReference>
<dbReference type="InterPro" id="IPR000089">
    <property type="entry name" value="Biotin_lipoyl"/>
</dbReference>
<sequence>MAKTDKYFWVKKQDDGTTKIGISATGVDELGQINFIDLPDSGTTLTVDGEFISVEAEKAVTDIPSPVAGKVVTVNPDLSSSTDTLNSGNEEDRWIMIVK</sequence>
<dbReference type="InterPro" id="IPR033753">
    <property type="entry name" value="GCV_H/Fam206"/>
</dbReference>
<dbReference type="PATRIC" id="fig|1423807.3.peg.76"/>
<evidence type="ECO:0000313" key="5">
    <source>
        <dbReference type="Proteomes" id="UP000051820"/>
    </source>
</evidence>
<gene>
    <name evidence="4" type="ORF">FD16_GL000076</name>
</gene>
<dbReference type="RefSeq" id="WP_010622831.1">
    <property type="nucleotide sequence ID" value="NZ_AZGF01000001.1"/>
</dbReference>
<dbReference type="GO" id="GO:0005960">
    <property type="term" value="C:glycine cleavage complex"/>
    <property type="evidence" value="ECO:0007669"/>
    <property type="project" value="InterPro"/>
</dbReference>
<comment type="caution">
    <text evidence="4">The sequence shown here is derived from an EMBL/GenBank/DDBJ whole genome shotgun (WGS) entry which is preliminary data.</text>
</comment>
<keyword evidence="5" id="KW-1185">Reference proteome</keyword>
<dbReference type="STRING" id="1423807.FD16_GL000076"/>
<organism evidence="4 5">
    <name type="scientific">Paucilactobacillus suebicus DSM 5007 = KCTC 3549</name>
    <dbReference type="NCBI Taxonomy" id="1423807"/>
    <lineage>
        <taxon>Bacteria</taxon>
        <taxon>Bacillati</taxon>
        <taxon>Bacillota</taxon>
        <taxon>Bacilli</taxon>
        <taxon>Lactobacillales</taxon>
        <taxon>Lactobacillaceae</taxon>
        <taxon>Paucilactobacillus</taxon>
    </lineage>
</organism>
<keyword evidence="2" id="KW-0450">Lipoyl</keyword>
<dbReference type="Gene3D" id="2.40.50.100">
    <property type="match status" value="1"/>
</dbReference>
<dbReference type="SUPFAM" id="SSF51230">
    <property type="entry name" value="Single hybrid motif"/>
    <property type="match status" value="1"/>
</dbReference>
<dbReference type="InterPro" id="IPR011053">
    <property type="entry name" value="Single_hybrid_motif"/>
</dbReference>
<dbReference type="Proteomes" id="UP000051820">
    <property type="component" value="Unassembled WGS sequence"/>
</dbReference>